<dbReference type="AlphaFoldDB" id="A0AA48M2R4"/>
<dbReference type="Pfam" id="PF00561">
    <property type="entry name" value="Abhydrolase_1"/>
    <property type="match status" value="1"/>
</dbReference>
<dbReference type="Gene3D" id="3.40.50.1820">
    <property type="entry name" value="alpha/beta hydrolase"/>
    <property type="match status" value="1"/>
</dbReference>
<dbReference type="PANTHER" id="PTHR43329">
    <property type="entry name" value="EPOXIDE HYDROLASE"/>
    <property type="match status" value="1"/>
</dbReference>
<evidence type="ECO:0000256" key="1">
    <source>
        <dbReference type="ARBA" id="ARBA00022801"/>
    </source>
</evidence>
<proteinExistence type="predicted"/>
<dbReference type="SUPFAM" id="SSF53474">
    <property type="entry name" value="alpha/beta-Hydrolases"/>
    <property type="match status" value="1"/>
</dbReference>
<sequence>MTTAEAILGARRLLIPANGLVFEVFEAGEGDRLALLLHGFPQHAVMWRHLVAPLVASGYRVWAVNQRGYGATSRPQAREDYSLEALTGDVAALIDASGARAVTLIGHDWGGMIAWVVAIRRLRPLERLIVVNIPHPLCFKAALRGLRQKVKSLYAAFFQIPLLPDLLLSAGRGYLTGRLIRMSSGRPAAIPAAVMDIYRENIAASGAATAMLNWYRRAAPDLFNARDLDVPVETPVLIVWGTDDVALGENCLEGTERYVRDLRIRRLPGVSHFSPEDSPDKLAELVENFLSEPLSE</sequence>
<reference evidence="3" key="1">
    <citation type="submission" date="2023-07" db="EMBL/GenBank/DDBJ databases">
        <authorList>
            <person name="Pelsma A.J. K."/>
        </authorList>
    </citation>
    <scope>NUCLEOTIDE SEQUENCE</scope>
</reference>
<gene>
    <name evidence="3" type="primary">EPHX4</name>
    <name evidence="3" type="ORF">AMST5_01827</name>
</gene>
<dbReference type="InterPro" id="IPR000073">
    <property type="entry name" value="AB_hydrolase_1"/>
</dbReference>
<evidence type="ECO:0000313" key="3">
    <source>
        <dbReference type="EMBL" id="CAJ0866096.1"/>
    </source>
</evidence>
<feature type="domain" description="AB hydrolase-1" evidence="2">
    <location>
        <begin position="35"/>
        <end position="273"/>
    </location>
</feature>
<protein>
    <submittedName>
        <fullName evidence="3">Epoxide hydrolase 4</fullName>
    </submittedName>
</protein>
<dbReference type="GO" id="GO:0016787">
    <property type="term" value="F:hydrolase activity"/>
    <property type="evidence" value="ECO:0007669"/>
    <property type="project" value="UniProtKB-KW"/>
</dbReference>
<dbReference type="InterPro" id="IPR000639">
    <property type="entry name" value="Epox_hydrolase-like"/>
</dbReference>
<organism evidence="3">
    <name type="scientific">freshwater sediment metagenome</name>
    <dbReference type="NCBI Taxonomy" id="556182"/>
    <lineage>
        <taxon>unclassified sequences</taxon>
        <taxon>metagenomes</taxon>
        <taxon>ecological metagenomes</taxon>
    </lineage>
</organism>
<accession>A0AA48M2R4</accession>
<name>A0AA48M2R4_9ZZZZ</name>
<keyword evidence="1 3" id="KW-0378">Hydrolase</keyword>
<dbReference type="InterPro" id="IPR029058">
    <property type="entry name" value="AB_hydrolase_fold"/>
</dbReference>
<dbReference type="PRINTS" id="PR00412">
    <property type="entry name" value="EPOXHYDRLASE"/>
</dbReference>
<dbReference type="EMBL" id="OY288114">
    <property type="protein sequence ID" value="CAJ0866096.1"/>
    <property type="molecule type" value="Genomic_DNA"/>
</dbReference>
<evidence type="ECO:0000259" key="2">
    <source>
        <dbReference type="Pfam" id="PF00561"/>
    </source>
</evidence>